<gene>
    <name evidence="1" type="ORF">SAMN05216206_3630</name>
</gene>
<reference evidence="2" key="1">
    <citation type="submission" date="2016-10" db="EMBL/GenBank/DDBJ databases">
        <authorList>
            <person name="Varghese N."/>
            <person name="Submissions S."/>
        </authorList>
    </citation>
    <scope>NUCLEOTIDE SEQUENCE [LARGE SCALE GENOMIC DNA]</scope>
    <source>
        <strain evidence="2">LMG 24016</strain>
    </source>
</reference>
<protein>
    <submittedName>
        <fullName evidence="1">Uncharacterized protein</fullName>
    </submittedName>
</protein>
<dbReference type="Proteomes" id="UP000243606">
    <property type="component" value="Unassembled WGS sequence"/>
</dbReference>
<dbReference type="EMBL" id="FOQL01000006">
    <property type="protein sequence ID" value="SFJ18514.1"/>
    <property type="molecule type" value="Genomic_DNA"/>
</dbReference>
<evidence type="ECO:0000313" key="2">
    <source>
        <dbReference type="Proteomes" id="UP000243606"/>
    </source>
</evidence>
<dbReference type="STRING" id="425504.SAMN05216206_3630"/>
<sequence length="98" mass="10991">MKPWQLSIAVLCGRVSRVEVLALRCCGYSVRVVFRAGTVHTLEYAAGLPLWPGLALLKERLRRCGMRQMLLLQPESHDEIIGRPELLEPDPGLWLALG</sequence>
<accession>A0A1I3PAA1</accession>
<name>A0A1I3PAA1_9PSED</name>
<evidence type="ECO:0000313" key="1">
    <source>
        <dbReference type="EMBL" id="SFJ18514.1"/>
    </source>
</evidence>
<dbReference type="OrthoDB" id="6966260at2"/>
<dbReference type="RefSeq" id="WP_090244506.1">
    <property type="nucleotide sequence ID" value="NZ_CAXBNE010000092.1"/>
</dbReference>
<proteinExistence type="predicted"/>
<keyword evidence="2" id="KW-1185">Reference proteome</keyword>
<dbReference type="AlphaFoldDB" id="A0A1I3PAA1"/>
<organism evidence="1 2">
    <name type="scientific">Pseudomonas guineae</name>
    <dbReference type="NCBI Taxonomy" id="425504"/>
    <lineage>
        <taxon>Bacteria</taxon>
        <taxon>Pseudomonadati</taxon>
        <taxon>Pseudomonadota</taxon>
        <taxon>Gammaproteobacteria</taxon>
        <taxon>Pseudomonadales</taxon>
        <taxon>Pseudomonadaceae</taxon>
        <taxon>Pseudomonas</taxon>
    </lineage>
</organism>